<feature type="region of interest" description="Disordered" evidence="1">
    <location>
        <begin position="1"/>
        <end position="30"/>
    </location>
</feature>
<feature type="non-terminal residue" evidence="2">
    <location>
        <position position="65"/>
    </location>
</feature>
<feature type="compositionally biased region" description="Low complexity" evidence="1">
    <location>
        <begin position="15"/>
        <end position="30"/>
    </location>
</feature>
<dbReference type="RefSeq" id="WP_147264175.1">
    <property type="nucleotide sequence ID" value="NZ_QOUI01000012.1"/>
</dbReference>
<organism evidence="2 3">
    <name type="scientific">Desertihabitans brevis</name>
    <dbReference type="NCBI Taxonomy" id="2268447"/>
    <lineage>
        <taxon>Bacteria</taxon>
        <taxon>Bacillati</taxon>
        <taxon>Actinomycetota</taxon>
        <taxon>Actinomycetes</taxon>
        <taxon>Propionibacteriales</taxon>
        <taxon>Propionibacteriaceae</taxon>
        <taxon>Desertihabitans</taxon>
    </lineage>
</organism>
<feature type="compositionally biased region" description="Basic and acidic residues" evidence="1">
    <location>
        <begin position="1"/>
        <end position="14"/>
    </location>
</feature>
<dbReference type="Proteomes" id="UP000252770">
    <property type="component" value="Unassembled WGS sequence"/>
</dbReference>
<proteinExistence type="predicted"/>
<evidence type="ECO:0000313" key="3">
    <source>
        <dbReference type="Proteomes" id="UP000252770"/>
    </source>
</evidence>
<keyword evidence="3" id="KW-1185">Reference proteome</keyword>
<protein>
    <submittedName>
        <fullName evidence="2">Uncharacterized protein</fullName>
    </submittedName>
</protein>
<dbReference type="EMBL" id="QOUI01000012">
    <property type="protein sequence ID" value="RCK68239.1"/>
    <property type="molecule type" value="Genomic_DNA"/>
</dbReference>
<comment type="caution">
    <text evidence="2">The sequence shown here is derived from an EMBL/GenBank/DDBJ whole genome shotgun (WGS) entry which is preliminary data.</text>
</comment>
<evidence type="ECO:0000313" key="2">
    <source>
        <dbReference type="EMBL" id="RCK68239.1"/>
    </source>
</evidence>
<dbReference type="AlphaFoldDB" id="A0A367YRR0"/>
<evidence type="ECO:0000256" key="1">
    <source>
        <dbReference type="SAM" id="MobiDB-lite"/>
    </source>
</evidence>
<reference evidence="2 3" key="1">
    <citation type="submission" date="2018-07" db="EMBL/GenBank/DDBJ databases">
        <title>Desertimonas flava gen. nov. sp. nov.</title>
        <authorList>
            <person name="Liu S."/>
        </authorList>
    </citation>
    <scope>NUCLEOTIDE SEQUENCE [LARGE SCALE GENOMIC DNA]</scope>
    <source>
        <strain evidence="2 3">16Sb5-5</strain>
    </source>
</reference>
<sequence length="65" mass="6617">MLQAREDRVARDLRATTGASASPGSSTAPAAADLGALPVGELSDLVAEHTLVVRRCEAAVLDLAC</sequence>
<accession>A0A367YRR0</accession>
<name>A0A367YRR0_9ACTN</name>
<gene>
    <name evidence="2" type="ORF">DT076_16435</name>
</gene>